<gene>
    <name evidence="1" type="ORF">NNC68_08155</name>
</gene>
<name>A0AAW5ICU8_9BACT</name>
<dbReference type="AlphaFoldDB" id="A0AAW5ICU8"/>
<comment type="caution">
    <text evidence="1">The sequence shown here is derived from an EMBL/GenBank/DDBJ whole genome shotgun (WGS) entry which is preliminary data.</text>
</comment>
<dbReference type="EMBL" id="JANDWU010000012">
    <property type="protein sequence ID" value="MCP9549445.1"/>
    <property type="molecule type" value="Genomic_DNA"/>
</dbReference>
<reference evidence="1" key="1">
    <citation type="submission" date="2022-07" db="EMBL/GenBank/DDBJ databases">
        <title>Prevotella copri.</title>
        <authorList>
            <person name="Yang C."/>
        </authorList>
    </citation>
    <scope>NUCLEOTIDE SEQUENCE</scope>
    <source>
        <strain evidence="1">HF1805</strain>
    </source>
</reference>
<dbReference type="RefSeq" id="WP_254969996.1">
    <property type="nucleotide sequence ID" value="NZ_JANDWU010000012.1"/>
</dbReference>
<evidence type="ECO:0000313" key="2">
    <source>
        <dbReference type="Proteomes" id="UP001205506"/>
    </source>
</evidence>
<evidence type="ECO:0000313" key="1">
    <source>
        <dbReference type="EMBL" id="MCP9549445.1"/>
    </source>
</evidence>
<dbReference type="Proteomes" id="UP001205506">
    <property type="component" value="Unassembled WGS sequence"/>
</dbReference>
<proteinExistence type="predicted"/>
<evidence type="ECO:0008006" key="3">
    <source>
        <dbReference type="Google" id="ProtNLM"/>
    </source>
</evidence>
<organism evidence="1 2">
    <name type="scientific">Segatella copri</name>
    <dbReference type="NCBI Taxonomy" id="165179"/>
    <lineage>
        <taxon>Bacteria</taxon>
        <taxon>Pseudomonadati</taxon>
        <taxon>Bacteroidota</taxon>
        <taxon>Bacteroidia</taxon>
        <taxon>Bacteroidales</taxon>
        <taxon>Prevotellaceae</taxon>
        <taxon>Segatella</taxon>
    </lineage>
</organism>
<accession>A0AAW5ICU8</accession>
<protein>
    <recommendedName>
        <fullName evidence="3">Ig-like domain-containing protein</fullName>
    </recommendedName>
</protein>
<sequence length="348" mass="39623">MAEKPIGRGQYTIVKLHDGKSMQLNLLCNHHHVQYFSRLDHSFSPNYVVDPIVVTPELLFSGATDNQISNISSPEWTINGKKPIEYSGVVSSSLPYTLTINKNLIDTAQLKIEFSGMVKDPDTGLNVKISGLTCFTKQETDTLTPTMILETPDGNFFKNEIFDKLTATCKLMLGSEELTLSTKRKWFCMENGNYVELVDNSYVQGQGTNTLTVCSDYITDQTSFKCEIEYNKATYTEFVTFFKQVDQYIIKIEMKNGDKMKNGAGVIPCEAHLYRSDVQIPDEEAEKKFIFQWKKYSKLTGQEVTTWRNPAARAIELTKTDIDKLSTFMCEVKEKNNTFTYKLPLKLL</sequence>